<reference evidence="2 3" key="1">
    <citation type="journal article" date="2018" name="J. Allergy Clin. Immunol.">
        <title>High-quality assembly of Dermatophagoides pteronyssinus genome and transcriptome reveals a wide range of novel allergens.</title>
        <authorList>
            <person name="Liu X.Y."/>
            <person name="Yang K.Y."/>
            <person name="Wang M.Q."/>
            <person name="Kwok J.S."/>
            <person name="Zeng X."/>
            <person name="Yang Z."/>
            <person name="Xiao X.J."/>
            <person name="Lau C.P."/>
            <person name="Li Y."/>
            <person name="Huang Z.M."/>
            <person name="Ba J.G."/>
            <person name="Yim A.K."/>
            <person name="Ouyang C.Y."/>
            <person name="Ngai S.M."/>
            <person name="Chan T.F."/>
            <person name="Leung E.L."/>
            <person name="Liu L."/>
            <person name="Liu Z.G."/>
            <person name="Tsui S.K."/>
        </authorList>
    </citation>
    <scope>NUCLEOTIDE SEQUENCE [LARGE SCALE GENOMIC DNA]</scope>
    <source>
        <strain evidence="2">Derp</strain>
    </source>
</reference>
<protein>
    <submittedName>
        <fullName evidence="2">Uncharacterized protein</fullName>
    </submittedName>
</protein>
<evidence type="ECO:0000313" key="2">
    <source>
        <dbReference type="EMBL" id="KAH9420177.1"/>
    </source>
</evidence>
<dbReference type="Proteomes" id="UP000887458">
    <property type="component" value="Unassembled WGS sequence"/>
</dbReference>
<reference evidence="2 3" key="2">
    <citation type="journal article" date="2022" name="Mol. Biol. Evol.">
        <title>Comparative Genomics Reveals Insights into the Divergent Evolution of Astigmatic Mites and Household Pest Adaptations.</title>
        <authorList>
            <person name="Xiong Q."/>
            <person name="Wan A.T."/>
            <person name="Liu X."/>
            <person name="Fung C.S."/>
            <person name="Xiao X."/>
            <person name="Malainual N."/>
            <person name="Hou J."/>
            <person name="Wang L."/>
            <person name="Wang M."/>
            <person name="Yang K.Y."/>
            <person name="Cui Y."/>
            <person name="Leung E.L."/>
            <person name="Nong W."/>
            <person name="Shin S.K."/>
            <person name="Au S.W."/>
            <person name="Jeong K.Y."/>
            <person name="Chew F.T."/>
            <person name="Hui J.H."/>
            <person name="Leung T.F."/>
            <person name="Tungtrongchitr A."/>
            <person name="Zhong N."/>
            <person name="Liu Z."/>
            <person name="Tsui S.K."/>
        </authorList>
    </citation>
    <scope>NUCLEOTIDE SEQUENCE [LARGE SCALE GENOMIC DNA]</scope>
    <source>
        <strain evidence="2">Derp</strain>
    </source>
</reference>
<keyword evidence="3" id="KW-1185">Reference proteome</keyword>
<keyword evidence="1" id="KW-0472">Membrane</keyword>
<name>A0ABQ8JCN2_DERPT</name>
<keyword evidence="1" id="KW-0812">Transmembrane</keyword>
<comment type="caution">
    <text evidence="2">The sequence shown here is derived from an EMBL/GenBank/DDBJ whole genome shotgun (WGS) entry which is preliminary data.</text>
</comment>
<keyword evidence="1" id="KW-1133">Transmembrane helix</keyword>
<dbReference type="EMBL" id="NJHN03000053">
    <property type="protein sequence ID" value="KAH9420177.1"/>
    <property type="molecule type" value="Genomic_DNA"/>
</dbReference>
<gene>
    <name evidence="2" type="ORF">DERP_011511</name>
</gene>
<feature type="transmembrane region" description="Helical" evidence="1">
    <location>
        <begin position="12"/>
        <end position="35"/>
    </location>
</feature>
<feature type="transmembrane region" description="Helical" evidence="1">
    <location>
        <begin position="56"/>
        <end position="78"/>
    </location>
</feature>
<evidence type="ECO:0000256" key="1">
    <source>
        <dbReference type="SAM" id="Phobius"/>
    </source>
</evidence>
<evidence type="ECO:0000313" key="3">
    <source>
        <dbReference type="Proteomes" id="UP000887458"/>
    </source>
</evidence>
<accession>A0ABQ8JCN2</accession>
<organism evidence="2 3">
    <name type="scientific">Dermatophagoides pteronyssinus</name>
    <name type="common">European house dust mite</name>
    <dbReference type="NCBI Taxonomy" id="6956"/>
    <lineage>
        <taxon>Eukaryota</taxon>
        <taxon>Metazoa</taxon>
        <taxon>Ecdysozoa</taxon>
        <taxon>Arthropoda</taxon>
        <taxon>Chelicerata</taxon>
        <taxon>Arachnida</taxon>
        <taxon>Acari</taxon>
        <taxon>Acariformes</taxon>
        <taxon>Sarcoptiformes</taxon>
        <taxon>Astigmata</taxon>
        <taxon>Psoroptidia</taxon>
        <taxon>Analgoidea</taxon>
        <taxon>Pyroglyphidae</taxon>
        <taxon>Dermatophagoidinae</taxon>
        <taxon>Dermatophagoides</taxon>
    </lineage>
</organism>
<feature type="transmembrane region" description="Helical" evidence="1">
    <location>
        <begin position="107"/>
        <end position="125"/>
    </location>
</feature>
<proteinExistence type="predicted"/>
<sequence>MWIVFVFSRFLFMLVWFGKFNVFTILELIWRVFFLRPNYRHNSYMINVDRICIFKILVWFGKFNVFNILELIWSVFYLRPNYRHYSDMINVDRICIFEIPDHVRFGLINLMFSQFMKIFGAFSYFKQIIETILI</sequence>